<evidence type="ECO:0000313" key="1">
    <source>
        <dbReference type="EMBL" id="GAA3941654.1"/>
    </source>
</evidence>
<organism evidence="1 2">
    <name type="scientific">Microbacterium soli</name>
    <dbReference type="NCBI Taxonomy" id="446075"/>
    <lineage>
        <taxon>Bacteria</taxon>
        <taxon>Bacillati</taxon>
        <taxon>Actinomycetota</taxon>
        <taxon>Actinomycetes</taxon>
        <taxon>Micrococcales</taxon>
        <taxon>Microbacteriaceae</taxon>
        <taxon>Microbacterium</taxon>
    </lineage>
</organism>
<accession>A0ABP7NB86</accession>
<comment type="caution">
    <text evidence="1">The sequence shown here is derived from an EMBL/GenBank/DDBJ whole genome shotgun (WGS) entry which is preliminary data.</text>
</comment>
<name>A0ABP7NB86_9MICO</name>
<sequence length="221" mass="23671">MLSPAGTRTLDRVPQQFHRPVRRPPAAFDNLVGAADPAEKSRVAHATASALLERTRTDATGEATERLIAFTAEHGIDDLAELWAQAPARSLPGALWRLHLLQVAIRSDPSTTALLYERGRIELRSADAVIAGAPTPASPDELVALVDTILRGAFRGDFAVALERAAAYCRVQASGATHTADDYEPTEPGRAGDLTTRALRLSDYAEDLSASARAWRRGALG</sequence>
<evidence type="ECO:0008006" key="3">
    <source>
        <dbReference type="Google" id="ProtNLM"/>
    </source>
</evidence>
<keyword evidence="2" id="KW-1185">Reference proteome</keyword>
<dbReference type="Proteomes" id="UP001501591">
    <property type="component" value="Unassembled WGS sequence"/>
</dbReference>
<evidence type="ECO:0000313" key="2">
    <source>
        <dbReference type="Proteomes" id="UP001501591"/>
    </source>
</evidence>
<gene>
    <name evidence="1" type="ORF">GCM10022383_19340</name>
</gene>
<dbReference type="EMBL" id="BAABCP010000001">
    <property type="protein sequence ID" value="GAA3941654.1"/>
    <property type="molecule type" value="Genomic_DNA"/>
</dbReference>
<reference evidence="2" key="1">
    <citation type="journal article" date="2019" name="Int. J. Syst. Evol. Microbiol.">
        <title>The Global Catalogue of Microorganisms (GCM) 10K type strain sequencing project: providing services to taxonomists for standard genome sequencing and annotation.</title>
        <authorList>
            <consortium name="The Broad Institute Genomics Platform"/>
            <consortium name="The Broad Institute Genome Sequencing Center for Infectious Disease"/>
            <person name="Wu L."/>
            <person name="Ma J."/>
        </authorList>
    </citation>
    <scope>NUCLEOTIDE SEQUENCE [LARGE SCALE GENOMIC DNA]</scope>
    <source>
        <strain evidence="2">JCM 17024</strain>
    </source>
</reference>
<proteinExistence type="predicted"/>
<protein>
    <recommendedName>
        <fullName evidence="3">DNA-directed RNA polymerase subunit beta</fullName>
    </recommendedName>
</protein>